<dbReference type="InterPro" id="IPR051466">
    <property type="entry name" value="D-amino_acid_metab_enzyme"/>
</dbReference>
<accession>A0ABU3VEM8</accession>
<dbReference type="PANTHER" id="PTHR28004">
    <property type="entry name" value="ZGC:162816-RELATED"/>
    <property type="match status" value="1"/>
</dbReference>
<dbReference type="Gene3D" id="3.20.20.10">
    <property type="entry name" value="Alanine racemase"/>
    <property type="match status" value="1"/>
</dbReference>
<comment type="similarity">
    <text evidence="1">Belongs to the DSD1 family.</text>
</comment>
<dbReference type="InterPro" id="IPR029066">
    <property type="entry name" value="PLP-binding_barrel"/>
</dbReference>
<dbReference type="RefSeq" id="WP_316776582.1">
    <property type="nucleotide sequence ID" value="NZ_JASMWN010000009.1"/>
</dbReference>
<evidence type="ECO:0000313" key="5">
    <source>
        <dbReference type="Proteomes" id="UP001255416"/>
    </source>
</evidence>
<evidence type="ECO:0000259" key="3">
    <source>
        <dbReference type="SMART" id="SM01119"/>
    </source>
</evidence>
<gene>
    <name evidence="4" type="ORF">QO231_12325</name>
</gene>
<dbReference type="Pfam" id="PF01168">
    <property type="entry name" value="Ala_racemase_N"/>
    <property type="match status" value="1"/>
</dbReference>
<keyword evidence="2" id="KW-0456">Lyase</keyword>
<dbReference type="Gene3D" id="2.40.37.20">
    <property type="entry name" value="D-serine dehydratase-like domain"/>
    <property type="match status" value="1"/>
</dbReference>
<dbReference type="InterPro" id="IPR042208">
    <property type="entry name" value="D-ser_dehydrat-like_sf"/>
</dbReference>
<proteinExistence type="inferred from homology"/>
<comment type="caution">
    <text evidence="4">The sequence shown here is derived from an EMBL/GenBank/DDBJ whole genome shotgun (WGS) entry which is preliminary data.</text>
</comment>
<dbReference type="SUPFAM" id="SSF51419">
    <property type="entry name" value="PLP-binding barrel"/>
    <property type="match status" value="1"/>
</dbReference>
<evidence type="ECO:0000256" key="2">
    <source>
        <dbReference type="ARBA" id="ARBA00023239"/>
    </source>
</evidence>
<keyword evidence="5" id="KW-1185">Reference proteome</keyword>
<dbReference type="Pfam" id="PF14031">
    <property type="entry name" value="D-ser_dehydrat"/>
    <property type="match status" value="1"/>
</dbReference>
<keyword evidence="4" id="KW-0413">Isomerase</keyword>
<sequence length="380" mass="40225">MSDVRLSDLSTPCLLVDEAIMKRNIDRLSRYAASLGVTLRPHLKTTKSVEAARYVLADEYGPATVSTLAEAEIFAEAGITDILYAVGISPDKLDRVVALHRAGCRLIVLLDSIAQAEAVAAASKDSGIAIPAMIEIDSDGHRSGLTADDPALIDVGRILNAGGAELCGVLCHAGESYGAIGRAAQAVCAEQERRAVVDASDRLRDTGLPCPVVSAGSTPTAHAAKDLTGVTELRAGVYVFFDLVMAGIEVCDVDDIALSVLTTVIGHQTTRGWTICDAGWMAMSRDRGTASQRVDQGYGVVCDESGKVIPGLIVIQANQEHGVIAPYPKFDGDLPDLPLGTRLRILPNHACATAAQHQHYHVIPVEADAPLASWRRFGGW</sequence>
<dbReference type="EC" id="5.1.1.1" evidence="4"/>
<dbReference type="PANTHER" id="PTHR28004:SF2">
    <property type="entry name" value="D-SERINE DEHYDRATASE"/>
    <property type="match status" value="1"/>
</dbReference>
<dbReference type="SMART" id="SM01119">
    <property type="entry name" value="D-ser_dehydrat"/>
    <property type="match status" value="1"/>
</dbReference>
<organism evidence="4 5">
    <name type="scientific">Sedimentitalea todarodis</name>
    <dbReference type="NCBI Taxonomy" id="1631240"/>
    <lineage>
        <taxon>Bacteria</taxon>
        <taxon>Pseudomonadati</taxon>
        <taxon>Pseudomonadota</taxon>
        <taxon>Alphaproteobacteria</taxon>
        <taxon>Rhodobacterales</taxon>
        <taxon>Paracoccaceae</taxon>
        <taxon>Sedimentitalea</taxon>
    </lineage>
</organism>
<dbReference type="InterPro" id="IPR001608">
    <property type="entry name" value="Ala_racemase_N"/>
</dbReference>
<evidence type="ECO:0000256" key="1">
    <source>
        <dbReference type="ARBA" id="ARBA00005323"/>
    </source>
</evidence>
<evidence type="ECO:0000313" key="4">
    <source>
        <dbReference type="EMBL" id="MDU9004635.1"/>
    </source>
</evidence>
<protein>
    <submittedName>
        <fullName evidence="4">Alanine racemase</fullName>
        <ecNumber evidence="4">5.1.1.1</ecNumber>
    </submittedName>
</protein>
<dbReference type="InterPro" id="IPR026956">
    <property type="entry name" value="D-ser_dehydrat-like_dom"/>
</dbReference>
<reference evidence="5" key="1">
    <citation type="submission" date="2023-05" db="EMBL/GenBank/DDBJ databases">
        <title>Sedimentitalea sp. nov. JM2-8.</title>
        <authorList>
            <person name="Huang J."/>
        </authorList>
    </citation>
    <scope>NUCLEOTIDE SEQUENCE [LARGE SCALE GENOMIC DNA]</scope>
    <source>
        <strain evidence="5">KHS03</strain>
    </source>
</reference>
<feature type="domain" description="D-serine dehydratase-like" evidence="3">
    <location>
        <begin position="257"/>
        <end position="364"/>
    </location>
</feature>
<dbReference type="GO" id="GO:0008784">
    <property type="term" value="F:alanine racemase activity"/>
    <property type="evidence" value="ECO:0007669"/>
    <property type="project" value="UniProtKB-EC"/>
</dbReference>
<dbReference type="EMBL" id="JASMWN010000009">
    <property type="protein sequence ID" value="MDU9004635.1"/>
    <property type="molecule type" value="Genomic_DNA"/>
</dbReference>
<name>A0ABU3VEM8_9RHOB</name>
<dbReference type="Proteomes" id="UP001255416">
    <property type="component" value="Unassembled WGS sequence"/>
</dbReference>